<dbReference type="EMBL" id="QWIS01000114">
    <property type="protein sequence ID" value="RMZ06361.1"/>
    <property type="molecule type" value="Genomic_DNA"/>
</dbReference>
<gene>
    <name evidence="2" type="ORF">D0860_05594</name>
</gene>
<feature type="compositionally biased region" description="Basic and acidic residues" evidence="1">
    <location>
        <begin position="328"/>
        <end position="340"/>
    </location>
</feature>
<organism evidence="2 3">
    <name type="scientific">Hortaea werneckii</name>
    <name type="common">Black yeast</name>
    <name type="synonym">Cladosporium werneckii</name>
    <dbReference type="NCBI Taxonomy" id="91943"/>
    <lineage>
        <taxon>Eukaryota</taxon>
        <taxon>Fungi</taxon>
        <taxon>Dikarya</taxon>
        <taxon>Ascomycota</taxon>
        <taxon>Pezizomycotina</taxon>
        <taxon>Dothideomycetes</taxon>
        <taxon>Dothideomycetidae</taxon>
        <taxon>Mycosphaerellales</taxon>
        <taxon>Teratosphaeriaceae</taxon>
        <taxon>Hortaea</taxon>
    </lineage>
</organism>
<dbReference type="AlphaFoldDB" id="A0A3M7GYX0"/>
<dbReference type="Proteomes" id="UP000280598">
    <property type="component" value="Unassembled WGS sequence"/>
</dbReference>
<feature type="region of interest" description="Disordered" evidence="1">
    <location>
        <begin position="112"/>
        <end position="133"/>
    </location>
</feature>
<accession>A0A3M7GYX0</accession>
<feature type="region of interest" description="Disordered" evidence="1">
    <location>
        <begin position="297"/>
        <end position="362"/>
    </location>
</feature>
<comment type="caution">
    <text evidence="2">The sequence shown here is derived from an EMBL/GenBank/DDBJ whole genome shotgun (WGS) entry which is preliminary data.</text>
</comment>
<evidence type="ECO:0000313" key="3">
    <source>
        <dbReference type="Proteomes" id="UP000280598"/>
    </source>
</evidence>
<feature type="compositionally biased region" description="Low complexity" evidence="1">
    <location>
        <begin position="112"/>
        <end position="128"/>
    </location>
</feature>
<protein>
    <submittedName>
        <fullName evidence="2">Uncharacterized protein</fullName>
    </submittedName>
</protein>
<sequence length="389" mass="40881">MSLCARQRDVLKSDPGEINEAQHRGAAAVHHKSDFATLTEKEEGLACCEWSALTTPVSMVRDGKLSIPMPQKDEMECNEVNMKKLATIGEYKTAASANTCWYNLKKKLFDTPNPTTTPSSSPSSSPSTKATPVNLTPSDLKLLNLIWQCLDGDAPKVDNKKLAQLGGYKTAASANTCWHNLRKKLFASQDGSAGADAGAGTGTASPGGKVRNTPTKKKGKGDGVGASSPAGKTEAPGGSMSGSGRKKRAVDCDDDATASAMDETPSKKLKGREAMIEEGSEALSTIAAVGSDANVKDAEDLAGGPDYILPKLEPTDDMEDVLTGEDGMGDKGTSEDVVKAEEEESAQTMPSEYADSATSTTAVAATAGEEHAEMDAGLRFFQQMREFAE</sequence>
<feature type="compositionally biased region" description="Low complexity" evidence="1">
    <location>
        <begin position="191"/>
        <end position="208"/>
    </location>
</feature>
<evidence type="ECO:0000313" key="2">
    <source>
        <dbReference type="EMBL" id="RMZ06361.1"/>
    </source>
</evidence>
<feature type="region of interest" description="Disordered" evidence="1">
    <location>
        <begin position="191"/>
        <end position="276"/>
    </location>
</feature>
<proteinExistence type="predicted"/>
<evidence type="ECO:0000256" key="1">
    <source>
        <dbReference type="SAM" id="MobiDB-lite"/>
    </source>
</evidence>
<name>A0A3M7GYX0_HORWE</name>
<reference evidence="2 3" key="1">
    <citation type="journal article" date="2018" name="BMC Genomics">
        <title>Genomic evidence for intraspecific hybridization in a clonal and extremely halotolerant yeast.</title>
        <authorList>
            <person name="Gostincar C."/>
            <person name="Stajich J.E."/>
            <person name="Zupancic J."/>
            <person name="Zalar P."/>
            <person name="Gunde-Cimerman N."/>
        </authorList>
    </citation>
    <scope>NUCLEOTIDE SEQUENCE [LARGE SCALE GENOMIC DNA]</scope>
    <source>
        <strain evidence="2 3">EXF-562</strain>
    </source>
</reference>